<keyword evidence="7 10" id="KW-0067">ATP-binding</keyword>
<dbReference type="AlphaFoldDB" id="A0ABC9DCY0"/>
<evidence type="ECO:0000256" key="7">
    <source>
        <dbReference type="ARBA" id="ARBA00022840"/>
    </source>
</evidence>
<evidence type="ECO:0000256" key="8">
    <source>
        <dbReference type="ARBA" id="ARBA00023157"/>
    </source>
</evidence>
<evidence type="ECO:0000259" key="12">
    <source>
        <dbReference type="PROSITE" id="PS50011"/>
    </source>
</evidence>
<dbReference type="FunFam" id="3.30.200.20:FF:000337">
    <property type="entry name" value="Wall-associated receptor kinase 3"/>
    <property type="match status" value="1"/>
</dbReference>
<dbReference type="SMART" id="SM00220">
    <property type="entry name" value="S_TKc"/>
    <property type="match status" value="1"/>
</dbReference>
<feature type="domain" description="Protein kinase" evidence="12">
    <location>
        <begin position="444"/>
        <end position="727"/>
    </location>
</feature>
<evidence type="ECO:0000256" key="2">
    <source>
        <dbReference type="ARBA" id="ARBA00022527"/>
    </source>
</evidence>
<evidence type="ECO:0000256" key="1">
    <source>
        <dbReference type="ARBA" id="ARBA00004479"/>
    </source>
</evidence>
<gene>
    <name evidence="13" type="ORF">URODEC1_LOCUS84256</name>
</gene>
<dbReference type="Proteomes" id="UP001497457">
    <property type="component" value="Chromosome 33rd"/>
</dbReference>
<accession>A0ABC9DCY0</accession>
<dbReference type="PANTHER" id="PTHR27005">
    <property type="entry name" value="WALL-ASSOCIATED RECEPTOR KINASE-LIKE 21"/>
    <property type="match status" value="1"/>
</dbReference>
<dbReference type="PANTHER" id="PTHR27005:SF173">
    <property type="entry name" value="OS06G0170100 PROTEIN"/>
    <property type="match status" value="1"/>
</dbReference>
<evidence type="ECO:0000256" key="10">
    <source>
        <dbReference type="PROSITE-ProRule" id="PRU10141"/>
    </source>
</evidence>
<dbReference type="InterPro" id="IPR000719">
    <property type="entry name" value="Prot_kinase_dom"/>
</dbReference>
<keyword evidence="11" id="KW-0812">Transmembrane</keyword>
<dbReference type="InterPro" id="IPR025287">
    <property type="entry name" value="WAK_GUB"/>
</dbReference>
<evidence type="ECO:0000256" key="9">
    <source>
        <dbReference type="ARBA" id="ARBA00023180"/>
    </source>
</evidence>
<keyword evidence="3" id="KW-0808">Transferase</keyword>
<dbReference type="SUPFAM" id="SSF56112">
    <property type="entry name" value="Protein kinase-like (PK-like)"/>
    <property type="match status" value="1"/>
</dbReference>
<protein>
    <recommendedName>
        <fullName evidence="12">Protein kinase domain-containing protein</fullName>
    </recommendedName>
</protein>
<dbReference type="InterPro" id="IPR001881">
    <property type="entry name" value="EGF-like_Ca-bd_dom"/>
</dbReference>
<dbReference type="InterPro" id="IPR001245">
    <property type="entry name" value="Ser-Thr/Tyr_kinase_cat_dom"/>
</dbReference>
<dbReference type="PROSITE" id="PS01187">
    <property type="entry name" value="EGF_CA"/>
    <property type="match status" value="1"/>
</dbReference>
<dbReference type="FunFam" id="2.10.25.10:FF:000628">
    <property type="entry name" value="Wall-associated receptor kinase 2"/>
    <property type="match status" value="1"/>
</dbReference>
<dbReference type="Pfam" id="PF07714">
    <property type="entry name" value="PK_Tyr_Ser-Thr"/>
    <property type="match status" value="1"/>
</dbReference>
<evidence type="ECO:0000256" key="5">
    <source>
        <dbReference type="ARBA" id="ARBA00022741"/>
    </source>
</evidence>
<dbReference type="InterPro" id="IPR017441">
    <property type="entry name" value="Protein_kinase_ATP_BS"/>
</dbReference>
<keyword evidence="8" id="KW-1015">Disulfide bond</keyword>
<keyword evidence="11" id="KW-0472">Membrane</keyword>
<keyword evidence="6" id="KW-0418">Kinase</keyword>
<feature type="binding site" evidence="10">
    <location>
        <position position="472"/>
    </location>
    <ligand>
        <name>ATP</name>
        <dbReference type="ChEBI" id="CHEBI:30616"/>
    </ligand>
</feature>
<keyword evidence="4" id="KW-0732">Signal</keyword>
<dbReference type="EMBL" id="OZ075143">
    <property type="protein sequence ID" value="CAL5037048.1"/>
    <property type="molecule type" value="Genomic_DNA"/>
</dbReference>
<evidence type="ECO:0000256" key="4">
    <source>
        <dbReference type="ARBA" id="ARBA00022729"/>
    </source>
</evidence>
<dbReference type="GO" id="GO:0004674">
    <property type="term" value="F:protein serine/threonine kinase activity"/>
    <property type="evidence" value="ECO:0007669"/>
    <property type="project" value="UniProtKB-KW"/>
</dbReference>
<name>A0ABC9DCY0_9POAL</name>
<dbReference type="PROSITE" id="PS00108">
    <property type="entry name" value="PROTEIN_KINASE_ST"/>
    <property type="match status" value="1"/>
</dbReference>
<dbReference type="InterPro" id="IPR018097">
    <property type="entry name" value="EGF_Ca-bd_CS"/>
</dbReference>
<dbReference type="Gene3D" id="2.90.20.10">
    <property type="entry name" value="Plasmodium vivax P25 domain"/>
    <property type="match status" value="1"/>
</dbReference>
<dbReference type="GO" id="GO:0016020">
    <property type="term" value="C:membrane"/>
    <property type="evidence" value="ECO:0007669"/>
    <property type="project" value="UniProtKB-SubCell"/>
</dbReference>
<evidence type="ECO:0000256" key="3">
    <source>
        <dbReference type="ARBA" id="ARBA00022679"/>
    </source>
</evidence>
<evidence type="ECO:0000256" key="11">
    <source>
        <dbReference type="SAM" id="Phobius"/>
    </source>
</evidence>
<feature type="transmembrane region" description="Helical" evidence="11">
    <location>
        <begin position="372"/>
        <end position="395"/>
    </location>
</feature>
<dbReference type="GO" id="GO:0005524">
    <property type="term" value="F:ATP binding"/>
    <property type="evidence" value="ECO:0007669"/>
    <property type="project" value="UniProtKB-UniRule"/>
</dbReference>
<reference evidence="14" key="1">
    <citation type="submission" date="2024-06" db="EMBL/GenBank/DDBJ databases">
        <authorList>
            <person name="Ryan C."/>
        </authorList>
    </citation>
    <scope>NUCLEOTIDE SEQUENCE [LARGE SCALE GENOMIC DNA]</scope>
</reference>
<proteinExistence type="predicted"/>
<evidence type="ECO:0000313" key="14">
    <source>
        <dbReference type="Proteomes" id="UP001497457"/>
    </source>
</evidence>
<reference evidence="13 14" key="2">
    <citation type="submission" date="2024-10" db="EMBL/GenBank/DDBJ databases">
        <authorList>
            <person name="Ryan C."/>
        </authorList>
    </citation>
    <scope>NUCLEOTIDE SEQUENCE [LARGE SCALE GENOMIC DNA]</scope>
</reference>
<comment type="subcellular location">
    <subcellularLocation>
        <location evidence="1">Membrane</location>
        <topology evidence="1">Single-pass type I membrane protein</topology>
    </subcellularLocation>
</comment>
<evidence type="ECO:0000313" key="13">
    <source>
        <dbReference type="EMBL" id="CAL5037048.1"/>
    </source>
</evidence>
<feature type="transmembrane region" description="Helical" evidence="11">
    <location>
        <begin position="25"/>
        <end position="44"/>
    </location>
</feature>
<sequence>MLVNESRNCNTPKHTMYYYCKNTDIVSMLLLLHFSLIFTMQFQVQTVALPGPSCPQRCGDVDIVYPFGIGAGCAMEGFVLSCNKTAGGRNNMTFDGQVRMKNGISSMCYKWSTGKLDIAYTDSMSWDFWTISTQSNVTFIFSEQLNKFTVVGINTLAYMTDSSQSSQVFGCVSESSPYVYYDYNYTYRAPPAQDGVCDGAGCCQVAFTSNMSYYYVNFDEGYNATSLYTNRTKTDNAKYCGYAVLVEDAAFRFRTTYLNTTIFLEENAGGVPVILNWAVGNETCTVAKEKRDSYACRSNKSDCIDSKNGPGYLCNCSEGYHGNPYLPDGCKDINECEVKVPPPCPGHCINMPGNFSCPNQKPSSGFSQSGTAVLVVGSSIGVVLVVIATTCAYVIRERGKLANIKQKYFQQHGGMLLLQEISLKQGTAFSIFTEADLMDATDKFDDKNILGRGGHGTVYKGTLKDGSLIAVKRCVLMTSEQQKKEFGQEMLILSQINHKNIVKLLGCCLEVEVPMLVYEFIPNGTLFQFIHGDNGSHNIPFSTRIRIALESALALAYLHSWASPLILHGDVKSSNILLDENYAAKVSDFGASILVPADKSQFMTLVQGTCGYLDPEYMQTCLLTDKSDVYSFGVVLLELLTGKMAFNLEGPEEERSLSLRFLNAMKEDRLMDVIDGRIKIESDTGFVEEVAELARQCLEMIGERRPAMRDVADKLDRLGKVMQHPWVPAQHEPEEMESLLGESSVASLEMISTGNFSMEKRVVQGLLKSGR</sequence>
<dbReference type="InterPro" id="IPR008271">
    <property type="entry name" value="Ser/Thr_kinase_AS"/>
</dbReference>
<dbReference type="CDD" id="cd00054">
    <property type="entry name" value="EGF_CA"/>
    <property type="match status" value="1"/>
</dbReference>
<keyword evidence="11" id="KW-1133">Transmembrane helix</keyword>
<dbReference type="Gene3D" id="3.30.200.20">
    <property type="entry name" value="Phosphorylase Kinase, domain 1"/>
    <property type="match status" value="1"/>
</dbReference>
<keyword evidence="2" id="KW-0723">Serine/threonine-protein kinase</keyword>
<dbReference type="FunFam" id="1.10.510.10:FF:000084">
    <property type="entry name" value="Wall-associated receptor kinase 2"/>
    <property type="match status" value="1"/>
</dbReference>
<organism evidence="13 14">
    <name type="scientific">Urochloa decumbens</name>
    <dbReference type="NCBI Taxonomy" id="240449"/>
    <lineage>
        <taxon>Eukaryota</taxon>
        <taxon>Viridiplantae</taxon>
        <taxon>Streptophyta</taxon>
        <taxon>Embryophyta</taxon>
        <taxon>Tracheophyta</taxon>
        <taxon>Spermatophyta</taxon>
        <taxon>Magnoliopsida</taxon>
        <taxon>Liliopsida</taxon>
        <taxon>Poales</taxon>
        <taxon>Poaceae</taxon>
        <taxon>PACMAD clade</taxon>
        <taxon>Panicoideae</taxon>
        <taxon>Panicodae</taxon>
        <taxon>Paniceae</taxon>
        <taxon>Melinidinae</taxon>
        <taxon>Urochloa</taxon>
    </lineage>
</organism>
<dbReference type="InterPro" id="IPR011009">
    <property type="entry name" value="Kinase-like_dom_sf"/>
</dbReference>
<dbReference type="PROSITE" id="PS00107">
    <property type="entry name" value="PROTEIN_KINASE_ATP"/>
    <property type="match status" value="1"/>
</dbReference>
<dbReference type="PROSITE" id="PS50011">
    <property type="entry name" value="PROTEIN_KINASE_DOM"/>
    <property type="match status" value="1"/>
</dbReference>
<evidence type="ECO:0000256" key="6">
    <source>
        <dbReference type="ARBA" id="ARBA00022777"/>
    </source>
</evidence>
<dbReference type="InterPro" id="IPR045274">
    <property type="entry name" value="WAK-like"/>
</dbReference>
<dbReference type="Gene3D" id="1.10.510.10">
    <property type="entry name" value="Transferase(Phosphotransferase) domain 1"/>
    <property type="match status" value="1"/>
</dbReference>
<keyword evidence="5 10" id="KW-0547">Nucleotide-binding</keyword>
<keyword evidence="14" id="KW-1185">Reference proteome</keyword>
<dbReference type="SMART" id="SM00179">
    <property type="entry name" value="EGF_CA"/>
    <property type="match status" value="1"/>
</dbReference>
<dbReference type="Pfam" id="PF13947">
    <property type="entry name" value="GUB_WAK_bind"/>
    <property type="match status" value="1"/>
</dbReference>
<keyword evidence="9" id="KW-0325">Glycoprotein</keyword>
<dbReference type="CDD" id="cd14066">
    <property type="entry name" value="STKc_IRAK"/>
    <property type="match status" value="1"/>
</dbReference>